<comment type="subcellular location">
    <subcellularLocation>
        <location evidence="6">Cytoplasm</location>
    </subcellularLocation>
</comment>
<dbReference type="PATRIC" id="fig|1121439.3.peg.898"/>
<dbReference type="InterPro" id="IPR023397">
    <property type="entry name" value="SAM-dep_MeTrfase_MraW_recog"/>
</dbReference>
<evidence type="ECO:0000256" key="3">
    <source>
        <dbReference type="ARBA" id="ARBA00022603"/>
    </source>
</evidence>
<sequence length="326" mass="36230">MARECGTGEWGHLPVMPAQVVAALSLRPHGRYLDGTLGLGGHARLVLDAEPTARLLGLDRDEEALSRARERLRDCGDRFTAWHGPFSRFEDAMDEVGWEFLDGALVDLGVSSMQLDVPERGFSFLRDGPLDMRMDPTSGAAPASALVNKASFERLRQIIGELGEEPMAGRIAKAIVAAREEAEIETTARLAVIVESAYPAKWRRTARNHPATRTFQALRLAVNDELGELERFLNRIPERLAPGGRVAVISFHSLEDRMVKRFFRDEAKGCVCPPRQPLCTCGIAPRLRLVTKKPLIPDEDEMMRNPRSRSAKLRVAERLAPETFDG</sequence>
<keyword evidence="4 6" id="KW-0808">Transferase</keyword>
<name>S7US61_9BACT</name>
<dbReference type="AlphaFoldDB" id="S7US61"/>
<evidence type="ECO:0000256" key="2">
    <source>
        <dbReference type="ARBA" id="ARBA00022552"/>
    </source>
</evidence>
<comment type="caution">
    <text evidence="7">The sequence shown here is derived from an EMBL/GenBank/DDBJ whole genome shotgun (WGS) entry which is preliminary data.</text>
</comment>
<dbReference type="Proteomes" id="UP000014975">
    <property type="component" value="Unassembled WGS sequence"/>
</dbReference>
<dbReference type="PIRSF" id="PIRSF004486">
    <property type="entry name" value="MraW"/>
    <property type="match status" value="1"/>
</dbReference>
<dbReference type="STRING" id="1121439.dsat_2501"/>
<dbReference type="InterPro" id="IPR029063">
    <property type="entry name" value="SAM-dependent_MTases_sf"/>
</dbReference>
<dbReference type="HAMAP" id="MF_01007">
    <property type="entry name" value="16SrRNA_methyltr_H"/>
    <property type="match status" value="1"/>
</dbReference>
<proteinExistence type="inferred from homology"/>
<feature type="binding site" evidence="6">
    <location>
        <position position="114"/>
    </location>
    <ligand>
        <name>S-adenosyl-L-methionine</name>
        <dbReference type="ChEBI" id="CHEBI:59789"/>
    </ligand>
</feature>
<feature type="binding site" evidence="6">
    <location>
        <position position="86"/>
    </location>
    <ligand>
        <name>S-adenosyl-L-methionine</name>
        <dbReference type="ChEBI" id="CHEBI:59789"/>
    </ligand>
</feature>
<dbReference type="eggNOG" id="COG0275">
    <property type="taxonomic scope" value="Bacteria"/>
</dbReference>
<evidence type="ECO:0000256" key="4">
    <source>
        <dbReference type="ARBA" id="ARBA00022679"/>
    </source>
</evidence>
<feature type="binding site" evidence="6">
    <location>
        <position position="59"/>
    </location>
    <ligand>
        <name>S-adenosyl-L-methionine</name>
        <dbReference type="ChEBI" id="CHEBI:59789"/>
    </ligand>
</feature>
<dbReference type="RefSeq" id="WP_020886387.1">
    <property type="nucleotide sequence ID" value="NZ_ATHI01000005.1"/>
</dbReference>
<dbReference type="NCBIfam" id="TIGR00006">
    <property type="entry name" value="16S rRNA (cytosine(1402)-N(4))-methyltransferase RsmH"/>
    <property type="match status" value="1"/>
</dbReference>
<dbReference type="EC" id="2.1.1.199" evidence="6"/>
<organism evidence="7 8">
    <name type="scientific">Alkalidesulfovibrio alkalitolerans DSM 16529</name>
    <dbReference type="NCBI Taxonomy" id="1121439"/>
    <lineage>
        <taxon>Bacteria</taxon>
        <taxon>Pseudomonadati</taxon>
        <taxon>Thermodesulfobacteriota</taxon>
        <taxon>Desulfovibrionia</taxon>
        <taxon>Desulfovibrionales</taxon>
        <taxon>Desulfovibrionaceae</taxon>
        <taxon>Alkalidesulfovibrio</taxon>
    </lineage>
</organism>
<feature type="binding site" evidence="6">
    <location>
        <begin position="40"/>
        <end position="42"/>
    </location>
    <ligand>
        <name>S-adenosyl-L-methionine</name>
        <dbReference type="ChEBI" id="CHEBI:59789"/>
    </ligand>
</feature>
<dbReference type="GO" id="GO:0070475">
    <property type="term" value="P:rRNA base methylation"/>
    <property type="evidence" value="ECO:0007669"/>
    <property type="project" value="UniProtKB-UniRule"/>
</dbReference>
<accession>S7US61</accession>
<dbReference type="Gene3D" id="1.10.150.170">
    <property type="entry name" value="Putative methyltransferase TM0872, insert domain"/>
    <property type="match status" value="1"/>
</dbReference>
<dbReference type="PANTHER" id="PTHR11265">
    <property type="entry name" value="S-ADENOSYL-METHYLTRANSFERASE MRAW"/>
    <property type="match status" value="1"/>
</dbReference>
<dbReference type="OrthoDB" id="9806637at2"/>
<dbReference type="InterPro" id="IPR002903">
    <property type="entry name" value="RsmH"/>
</dbReference>
<dbReference type="GO" id="GO:0071424">
    <property type="term" value="F:rRNA (cytosine-N4-)-methyltransferase activity"/>
    <property type="evidence" value="ECO:0007669"/>
    <property type="project" value="UniProtKB-UniRule"/>
</dbReference>
<evidence type="ECO:0000256" key="6">
    <source>
        <dbReference type="HAMAP-Rule" id="MF_01007"/>
    </source>
</evidence>
<keyword evidence="6" id="KW-0963">Cytoplasm</keyword>
<protein>
    <recommendedName>
        <fullName evidence="6">Ribosomal RNA small subunit methyltransferase H</fullName>
        <ecNumber evidence="6">2.1.1.199</ecNumber>
    </recommendedName>
    <alternativeName>
        <fullName evidence="6">16S rRNA m(4)C1402 methyltransferase</fullName>
    </alternativeName>
    <alternativeName>
        <fullName evidence="6">rRNA (cytosine-N(4)-)-methyltransferase RsmH</fullName>
    </alternativeName>
</protein>
<evidence type="ECO:0000313" key="7">
    <source>
        <dbReference type="EMBL" id="EPR35138.1"/>
    </source>
</evidence>
<feature type="binding site" evidence="6">
    <location>
        <position position="107"/>
    </location>
    <ligand>
        <name>S-adenosyl-L-methionine</name>
        <dbReference type="ChEBI" id="CHEBI:59789"/>
    </ligand>
</feature>
<keyword evidence="2 6" id="KW-0698">rRNA processing</keyword>
<dbReference type="SUPFAM" id="SSF81799">
    <property type="entry name" value="Putative methyltransferase TM0872, insert domain"/>
    <property type="match status" value="1"/>
</dbReference>
<dbReference type="Pfam" id="PF01795">
    <property type="entry name" value="Methyltransf_5"/>
    <property type="match status" value="1"/>
</dbReference>
<dbReference type="GO" id="GO:0005737">
    <property type="term" value="C:cytoplasm"/>
    <property type="evidence" value="ECO:0007669"/>
    <property type="project" value="UniProtKB-SubCell"/>
</dbReference>
<dbReference type="PANTHER" id="PTHR11265:SF0">
    <property type="entry name" value="12S RRNA N4-METHYLCYTIDINE METHYLTRANSFERASE"/>
    <property type="match status" value="1"/>
</dbReference>
<gene>
    <name evidence="6" type="primary">rsmH</name>
    <name evidence="7" type="ORF">dsat_2501</name>
</gene>
<dbReference type="Gene3D" id="3.40.50.150">
    <property type="entry name" value="Vaccinia Virus protein VP39"/>
    <property type="match status" value="1"/>
</dbReference>
<keyword evidence="8" id="KW-1185">Reference proteome</keyword>
<reference evidence="7 8" key="1">
    <citation type="journal article" date="2013" name="Genome Announc.">
        <title>Draft genome sequences for three mercury-methylating, sulfate-reducing bacteria.</title>
        <authorList>
            <person name="Brown S.D."/>
            <person name="Hurt R.A.Jr."/>
            <person name="Gilmour C.C."/>
            <person name="Elias D.A."/>
        </authorList>
    </citation>
    <scope>NUCLEOTIDE SEQUENCE [LARGE SCALE GENOMIC DNA]</scope>
    <source>
        <strain evidence="7 8">DSM 16529</strain>
    </source>
</reference>
<keyword evidence="3 6" id="KW-0489">Methyltransferase</keyword>
<comment type="similarity">
    <text evidence="1 6">Belongs to the methyltransferase superfamily. RsmH family.</text>
</comment>
<dbReference type="SUPFAM" id="SSF53335">
    <property type="entry name" value="S-adenosyl-L-methionine-dependent methyltransferases"/>
    <property type="match status" value="1"/>
</dbReference>
<comment type="function">
    <text evidence="6">Specifically methylates the N4 position of cytidine in position 1402 (C1402) of 16S rRNA.</text>
</comment>
<evidence type="ECO:0000256" key="1">
    <source>
        <dbReference type="ARBA" id="ARBA00010396"/>
    </source>
</evidence>
<evidence type="ECO:0000313" key="8">
    <source>
        <dbReference type="Proteomes" id="UP000014975"/>
    </source>
</evidence>
<keyword evidence="5 6" id="KW-0949">S-adenosyl-L-methionine</keyword>
<comment type="catalytic activity">
    <reaction evidence="6">
        <text>cytidine(1402) in 16S rRNA + S-adenosyl-L-methionine = N(4)-methylcytidine(1402) in 16S rRNA + S-adenosyl-L-homocysteine + H(+)</text>
        <dbReference type="Rhea" id="RHEA:42928"/>
        <dbReference type="Rhea" id="RHEA-COMP:10286"/>
        <dbReference type="Rhea" id="RHEA-COMP:10287"/>
        <dbReference type="ChEBI" id="CHEBI:15378"/>
        <dbReference type="ChEBI" id="CHEBI:57856"/>
        <dbReference type="ChEBI" id="CHEBI:59789"/>
        <dbReference type="ChEBI" id="CHEBI:74506"/>
        <dbReference type="ChEBI" id="CHEBI:82748"/>
        <dbReference type="EC" id="2.1.1.199"/>
    </reaction>
</comment>
<dbReference type="EMBL" id="ATHI01000005">
    <property type="protein sequence ID" value="EPR35138.1"/>
    <property type="molecule type" value="Genomic_DNA"/>
</dbReference>
<evidence type="ECO:0000256" key="5">
    <source>
        <dbReference type="ARBA" id="ARBA00022691"/>
    </source>
</evidence>